<dbReference type="HOGENOM" id="CLU_001805_4_0_11"/>
<dbReference type="CDD" id="cd06456">
    <property type="entry name" value="M3A_DCP"/>
    <property type="match status" value="1"/>
</dbReference>
<dbReference type="eggNOG" id="COG0339">
    <property type="taxonomic scope" value="Bacteria"/>
</dbReference>
<keyword evidence="6 7" id="KW-0482">Metalloprotease</keyword>
<evidence type="ECO:0000256" key="1">
    <source>
        <dbReference type="ARBA" id="ARBA00006040"/>
    </source>
</evidence>
<dbReference type="PANTHER" id="PTHR43660">
    <property type="entry name" value="DIPEPTIDYL CARBOXYPEPTIDASE"/>
    <property type="match status" value="1"/>
</dbReference>
<dbReference type="InterPro" id="IPR024077">
    <property type="entry name" value="Neurolysin/TOP_dom2"/>
</dbReference>
<comment type="caution">
    <text evidence="9">The sequence shown here is derived from an EMBL/GenBank/DDBJ whole genome shotgun (WGS) entry which is preliminary data.</text>
</comment>
<dbReference type="InterPro" id="IPR001567">
    <property type="entry name" value="Pept_M3A_M3B_dom"/>
</dbReference>
<dbReference type="PATRIC" id="fig|396014.3.peg.1706"/>
<evidence type="ECO:0000256" key="4">
    <source>
        <dbReference type="ARBA" id="ARBA00022801"/>
    </source>
</evidence>
<protein>
    <submittedName>
        <fullName evidence="9">Peptidase</fullName>
    </submittedName>
</protein>
<dbReference type="InterPro" id="IPR034005">
    <property type="entry name" value="M3A_DCP"/>
</dbReference>
<evidence type="ECO:0000313" key="10">
    <source>
        <dbReference type="Proteomes" id="UP000023067"/>
    </source>
</evidence>
<dbReference type="FunFam" id="3.40.390.10:FF:000009">
    <property type="entry name" value="Oligopeptidase A"/>
    <property type="match status" value="1"/>
</dbReference>
<comment type="similarity">
    <text evidence="1 7">Belongs to the peptidase M3 family.</text>
</comment>
<evidence type="ECO:0000256" key="7">
    <source>
        <dbReference type="RuleBase" id="RU003435"/>
    </source>
</evidence>
<evidence type="ECO:0000256" key="5">
    <source>
        <dbReference type="ARBA" id="ARBA00022833"/>
    </source>
</evidence>
<organism evidence="9 10">
    <name type="scientific">Brachybacterium phenoliresistens</name>
    <dbReference type="NCBI Taxonomy" id="396014"/>
    <lineage>
        <taxon>Bacteria</taxon>
        <taxon>Bacillati</taxon>
        <taxon>Actinomycetota</taxon>
        <taxon>Actinomycetes</taxon>
        <taxon>Micrococcales</taxon>
        <taxon>Dermabacteraceae</taxon>
        <taxon>Brachybacterium</taxon>
    </lineage>
</organism>
<reference evidence="9 10" key="1">
    <citation type="submission" date="2014-02" db="EMBL/GenBank/DDBJ databases">
        <title>Genome sequence of Brachybacterium phenoliresistens strain W13A50.</title>
        <authorList>
            <person name="Wang X."/>
        </authorList>
    </citation>
    <scope>NUCLEOTIDE SEQUENCE [LARGE SCALE GENOMIC DNA]</scope>
    <source>
        <strain evidence="9 10">W13A50</strain>
    </source>
</reference>
<keyword evidence="4 7" id="KW-0378">Hydrolase</keyword>
<dbReference type="Gene3D" id="1.10.1370.10">
    <property type="entry name" value="Neurolysin, domain 3"/>
    <property type="match status" value="1"/>
</dbReference>
<dbReference type="InterPro" id="IPR045090">
    <property type="entry name" value="Pept_M3A_M3B"/>
</dbReference>
<dbReference type="Gene3D" id="1.10.1370.40">
    <property type="match status" value="1"/>
</dbReference>
<dbReference type="Pfam" id="PF01432">
    <property type="entry name" value="Peptidase_M3"/>
    <property type="match status" value="1"/>
</dbReference>
<dbReference type="GO" id="GO:0006508">
    <property type="term" value="P:proteolysis"/>
    <property type="evidence" value="ECO:0007669"/>
    <property type="project" value="UniProtKB-KW"/>
</dbReference>
<dbReference type="Gene3D" id="3.40.390.10">
    <property type="entry name" value="Collagenase (Catalytic Domain)"/>
    <property type="match status" value="1"/>
</dbReference>
<dbReference type="GO" id="GO:0005829">
    <property type="term" value="C:cytosol"/>
    <property type="evidence" value="ECO:0007669"/>
    <property type="project" value="TreeGrafter"/>
</dbReference>
<dbReference type="RefSeq" id="WP_051486729.1">
    <property type="nucleotide sequence ID" value="NZ_KK069992.1"/>
</dbReference>
<accession>Z9JUJ2</accession>
<dbReference type="OrthoDB" id="9773538at2"/>
<proteinExistence type="inferred from homology"/>
<dbReference type="AlphaFoldDB" id="Z9JUJ2"/>
<gene>
    <name evidence="9" type="ORF">BF93_16810</name>
</gene>
<dbReference type="PANTHER" id="PTHR43660:SF1">
    <property type="entry name" value="DIPEPTIDYL CARBOXYPEPTIDASE"/>
    <property type="match status" value="1"/>
</dbReference>
<dbReference type="GO" id="GO:0004180">
    <property type="term" value="F:carboxypeptidase activity"/>
    <property type="evidence" value="ECO:0007669"/>
    <property type="project" value="TreeGrafter"/>
</dbReference>
<keyword evidence="2 7" id="KW-0645">Protease</keyword>
<dbReference type="STRING" id="396014.BF93_16810"/>
<dbReference type="GO" id="GO:0046872">
    <property type="term" value="F:metal ion binding"/>
    <property type="evidence" value="ECO:0007669"/>
    <property type="project" value="UniProtKB-UniRule"/>
</dbReference>
<evidence type="ECO:0000256" key="6">
    <source>
        <dbReference type="ARBA" id="ARBA00023049"/>
    </source>
</evidence>
<sequence length="694" mass="76155">MVTSGSCAPDPDIAAAGLEGNPFARASELPYGLPDFAAIRPEHLLPAFRAGIAEQKALLARLAAAQDAPTFASVLEPLEHGSPVLRRVTPVFFHLVACDGTDELLEIEKEIAPELTALDDALHLDARIFARVDALRRAAEDGTVALSPEQRHILERTHQRFVLRGARLDDAGREALAALNQEISEAQTAFSQAVKKDLKAAAVPVHEESQLAGLDAAQRSAAATAAADAGLEGWLLTLGLPTVQPLLTSLEDRAVRERLYRASVERGTATWELAPRIASLRARKAELLGFEDFAALAVADRTAALPVAVEDLFARAIGPAMANVERERERIARRAAEDGVDELAPWDWAYYADRVQREDFAVDRAELSPYFALDRVLEDGVFHAAGQVYGLRFTRREDLAAHHPQAAVWEVHDADGEGLGLFIGDYFTRDTKRGGAWMTSLSLRSHLEGTRPIVTNTMNISRPAEGEPALVTLDEVRTMFHEFGHALHGLLSDVENPSVAGTAVPRDVVEFPSQVNEMWALRPGIVEHYARHVETGEVVPPELLERVEAASLWGEGFATVEYLAAAVLDWRWHRIGADVRVEDPRAFEAEQLEVAGLAHPLVAPRYRTGYFHHTFSGGYAAGYYSYFWAEAFDADSVAWFEEQLAAGVPLREAGDAFRAGILALGGSRDLLEAYRAFRGRDREVRYLLERRGLA</sequence>
<feature type="domain" description="Peptidase M3A/M3B catalytic" evidence="8">
    <location>
        <begin position="247"/>
        <end position="692"/>
    </location>
</feature>
<evidence type="ECO:0000259" key="8">
    <source>
        <dbReference type="Pfam" id="PF01432"/>
    </source>
</evidence>
<keyword evidence="10" id="KW-1185">Reference proteome</keyword>
<keyword evidence="3 7" id="KW-0479">Metal-binding</keyword>
<dbReference type="SUPFAM" id="SSF55486">
    <property type="entry name" value="Metalloproteases ('zincins'), catalytic domain"/>
    <property type="match status" value="1"/>
</dbReference>
<evidence type="ECO:0000313" key="9">
    <source>
        <dbReference type="EMBL" id="EWS81466.1"/>
    </source>
</evidence>
<evidence type="ECO:0000256" key="3">
    <source>
        <dbReference type="ARBA" id="ARBA00022723"/>
    </source>
</evidence>
<keyword evidence="5 7" id="KW-0862">Zinc</keyword>
<dbReference type="InterPro" id="IPR024079">
    <property type="entry name" value="MetalloPept_cat_dom_sf"/>
</dbReference>
<dbReference type="GO" id="GO:0004222">
    <property type="term" value="F:metalloendopeptidase activity"/>
    <property type="evidence" value="ECO:0007669"/>
    <property type="project" value="InterPro"/>
</dbReference>
<evidence type="ECO:0000256" key="2">
    <source>
        <dbReference type="ARBA" id="ARBA00022670"/>
    </source>
</evidence>
<name>Z9JUJ2_9MICO</name>
<comment type="cofactor">
    <cofactor evidence="7">
        <name>Zn(2+)</name>
        <dbReference type="ChEBI" id="CHEBI:29105"/>
    </cofactor>
    <text evidence="7">Binds 1 zinc ion.</text>
</comment>
<dbReference type="Proteomes" id="UP000023067">
    <property type="component" value="Unassembled WGS sequence"/>
</dbReference>
<dbReference type="EMBL" id="JDYK01000007">
    <property type="protein sequence ID" value="EWS81466.1"/>
    <property type="molecule type" value="Genomic_DNA"/>
</dbReference>